<evidence type="ECO:0000313" key="4">
    <source>
        <dbReference type="Proteomes" id="UP001338125"/>
    </source>
</evidence>
<name>A0ABR0SSD4_9HYPO</name>
<dbReference type="Proteomes" id="UP001338125">
    <property type="component" value="Unassembled WGS sequence"/>
</dbReference>
<dbReference type="PROSITE" id="PS00028">
    <property type="entry name" value="ZINC_FINGER_C2H2_1"/>
    <property type="match status" value="1"/>
</dbReference>
<dbReference type="EMBL" id="JAVFKD010000010">
    <property type="protein sequence ID" value="KAK5994641.1"/>
    <property type="molecule type" value="Genomic_DNA"/>
</dbReference>
<organism evidence="3 4">
    <name type="scientific">Cladobotryum mycophilum</name>
    <dbReference type="NCBI Taxonomy" id="491253"/>
    <lineage>
        <taxon>Eukaryota</taxon>
        <taxon>Fungi</taxon>
        <taxon>Dikarya</taxon>
        <taxon>Ascomycota</taxon>
        <taxon>Pezizomycotina</taxon>
        <taxon>Sordariomycetes</taxon>
        <taxon>Hypocreomycetidae</taxon>
        <taxon>Hypocreales</taxon>
        <taxon>Hypocreaceae</taxon>
        <taxon>Cladobotryum</taxon>
    </lineage>
</organism>
<reference evidence="3 4" key="1">
    <citation type="submission" date="2024-01" db="EMBL/GenBank/DDBJ databases">
        <title>Complete genome of Cladobotryum mycophilum ATHUM6906.</title>
        <authorList>
            <person name="Christinaki A.C."/>
            <person name="Myridakis A.I."/>
            <person name="Kouvelis V.N."/>
        </authorList>
    </citation>
    <scope>NUCLEOTIDE SEQUENCE [LARGE SCALE GENOMIC DNA]</scope>
    <source>
        <strain evidence="3 4">ATHUM6906</strain>
    </source>
</reference>
<gene>
    <name evidence="3" type="ORF">PT974_05123</name>
</gene>
<comment type="caution">
    <text evidence="3">The sequence shown here is derived from an EMBL/GenBank/DDBJ whole genome shotgun (WGS) entry which is preliminary data.</text>
</comment>
<sequence length="200" mass="23144">MSSYYDDPYGRSGGRSSRPPSSYSGAYSGSRYLSTEGYTESRTSGSYPRSSSRASSTRRRVNDDYDDGIEAMTSKMASVDLSASARAERQRRNNLTLFSQCERAVKKLREMEAQGYFKPFKVCYPTVVPATSSSSRDHRPASRASSHSKYHQCKYCKKEYSNKDDMYEHEERRHFPCPYCGKECEDKYHRRDHKERCSRR</sequence>
<protein>
    <recommendedName>
        <fullName evidence="2">C2H2-type domain-containing protein</fullName>
    </recommendedName>
</protein>
<evidence type="ECO:0000313" key="3">
    <source>
        <dbReference type="EMBL" id="KAK5994641.1"/>
    </source>
</evidence>
<dbReference type="InterPro" id="IPR013087">
    <property type="entry name" value="Znf_C2H2_type"/>
</dbReference>
<evidence type="ECO:0000259" key="2">
    <source>
        <dbReference type="PROSITE" id="PS00028"/>
    </source>
</evidence>
<evidence type="ECO:0000256" key="1">
    <source>
        <dbReference type="SAM" id="MobiDB-lite"/>
    </source>
</evidence>
<dbReference type="Gene3D" id="3.30.160.60">
    <property type="entry name" value="Classic Zinc Finger"/>
    <property type="match status" value="1"/>
</dbReference>
<dbReference type="SMART" id="SM00355">
    <property type="entry name" value="ZnF_C2H2"/>
    <property type="match status" value="2"/>
</dbReference>
<feature type="domain" description="C2H2-type" evidence="2">
    <location>
        <begin position="153"/>
        <end position="174"/>
    </location>
</feature>
<proteinExistence type="predicted"/>
<feature type="compositionally biased region" description="Low complexity" evidence="1">
    <location>
        <begin position="41"/>
        <end position="55"/>
    </location>
</feature>
<feature type="compositionally biased region" description="Low complexity" evidence="1">
    <location>
        <begin position="14"/>
        <end position="32"/>
    </location>
</feature>
<feature type="region of interest" description="Disordered" evidence="1">
    <location>
        <begin position="1"/>
        <end position="65"/>
    </location>
</feature>
<accession>A0ABR0SSD4</accession>
<keyword evidence="4" id="KW-1185">Reference proteome</keyword>